<dbReference type="GeneID" id="18171356"/>
<evidence type="ECO:0000256" key="1">
    <source>
        <dbReference type="SAM" id="SignalP"/>
    </source>
</evidence>
<evidence type="ECO:0000313" key="3">
    <source>
        <dbReference type="Proteomes" id="UP000001610"/>
    </source>
</evidence>
<dbReference type="Gene3D" id="2.60.20.10">
    <property type="entry name" value="Crystallins"/>
    <property type="match status" value="1"/>
</dbReference>
<organism evidence="2 3">
    <name type="scientific">Cordyceps militaris (strain CM01)</name>
    <name type="common">Caterpillar fungus</name>
    <dbReference type="NCBI Taxonomy" id="983644"/>
    <lineage>
        <taxon>Eukaryota</taxon>
        <taxon>Fungi</taxon>
        <taxon>Dikarya</taxon>
        <taxon>Ascomycota</taxon>
        <taxon>Pezizomycotina</taxon>
        <taxon>Sordariomycetes</taxon>
        <taxon>Hypocreomycetidae</taxon>
        <taxon>Hypocreales</taxon>
        <taxon>Cordycipitaceae</taxon>
        <taxon>Cordyceps</taxon>
    </lineage>
</organism>
<dbReference type="VEuPathDB" id="FungiDB:CCM_09353"/>
<dbReference type="OrthoDB" id="2910287at2759"/>
<dbReference type="InterPro" id="IPR011024">
    <property type="entry name" value="G_crystallin-like"/>
</dbReference>
<sequence>MKTAVILISLFAATISAEVEPSYGYGGVKFCKHWNQGQPCITLDCCSSCDNMPSDWNDQVSSYQVTRGCGPCTFYEHNDCGGASFTSHDNEPQNVPEGWWNDRISSYRCS</sequence>
<dbReference type="Proteomes" id="UP000001610">
    <property type="component" value="Unassembled WGS sequence"/>
</dbReference>
<gene>
    <name evidence="2" type="ORF">CCM_09353</name>
</gene>
<protein>
    <submittedName>
        <fullName evidence="2">Uncharacterized protein</fullName>
    </submittedName>
</protein>
<keyword evidence="1" id="KW-0732">Signal</keyword>
<dbReference type="HOGENOM" id="CLU_2170945_0_0_1"/>
<keyword evidence="3" id="KW-1185">Reference proteome</keyword>
<dbReference type="SUPFAM" id="SSF49695">
    <property type="entry name" value="gamma-Crystallin-like"/>
    <property type="match status" value="1"/>
</dbReference>
<feature type="chain" id="PRO_5003446675" evidence="1">
    <location>
        <begin position="18"/>
        <end position="110"/>
    </location>
</feature>
<dbReference type="EMBL" id="JH126407">
    <property type="protein sequence ID" value="EGX87731.1"/>
    <property type="molecule type" value="Genomic_DNA"/>
</dbReference>
<reference evidence="2 3" key="1">
    <citation type="journal article" date="2011" name="Genome Biol.">
        <title>Genome sequence of the insect pathogenic fungus Cordyceps militaris, a valued traditional Chinese medicine.</title>
        <authorList>
            <person name="Zheng P."/>
            <person name="Xia Y."/>
            <person name="Xiao G."/>
            <person name="Xiong C."/>
            <person name="Hu X."/>
            <person name="Zhang S."/>
            <person name="Zheng H."/>
            <person name="Huang Y."/>
            <person name="Zhou Y."/>
            <person name="Wang S."/>
            <person name="Zhao G.P."/>
            <person name="Liu X."/>
            <person name="St Leger R.J."/>
            <person name="Wang C."/>
        </authorList>
    </citation>
    <scope>NUCLEOTIDE SEQUENCE [LARGE SCALE GENOMIC DNA]</scope>
    <source>
        <strain evidence="2 3">CM01</strain>
    </source>
</reference>
<dbReference type="RefSeq" id="XP_006674550.1">
    <property type="nucleotide sequence ID" value="XM_006674487.1"/>
</dbReference>
<dbReference type="InParanoid" id="G3JUJ5"/>
<accession>G3JUJ5</accession>
<proteinExistence type="predicted"/>
<dbReference type="OMA" id="FNCEGNS"/>
<dbReference type="AlphaFoldDB" id="G3JUJ5"/>
<dbReference type="KEGG" id="cmt:CCM_09353"/>
<evidence type="ECO:0000313" key="2">
    <source>
        <dbReference type="EMBL" id="EGX87731.1"/>
    </source>
</evidence>
<feature type="signal peptide" evidence="1">
    <location>
        <begin position="1"/>
        <end position="17"/>
    </location>
</feature>
<name>G3JUJ5_CORMM</name>